<gene>
    <name evidence="2" type="ORF">GCM10011613_01980</name>
</gene>
<protein>
    <recommendedName>
        <fullName evidence="1">STAS domain-containing protein</fullName>
    </recommendedName>
</protein>
<dbReference type="PROSITE" id="PS50801">
    <property type="entry name" value="STAS"/>
    <property type="match status" value="1"/>
</dbReference>
<dbReference type="EMBL" id="BMYZ01000001">
    <property type="protein sequence ID" value="GGY62126.1"/>
    <property type="molecule type" value="Genomic_DNA"/>
</dbReference>
<dbReference type="PANTHER" id="PTHR35849">
    <property type="entry name" value="BLR2341 PROTEIN"/>
    <property type="match status" value="1"/>
</dbReference>
<keyword evidence="3" id="KW-1185">Reference proteome</keyword>
<organism evidence="2 3">
    <name type="scientific">Cellvibrio zantedeschiae</name>
    <dbReference type="NCBI Taxonomy" id="1237077"/>
    <lineage>
        <taxon>Bacteria</taxon>
        <taxon>Pseudomonadati</taxon>
        <taxon>Pseudomonadota</taxon>
        <taxon>Gammaproteobacteria</taxon>
        <taxon>Cellvibrionales</taxon>
        <taxon>Cellvibrionaceae</taxon>
        <taxon>Cellvibrio</taxon>
    </lineage>
</organism>
<comment type="caution">
    <text evidence="2">The sequence shown here is derived from an EMBL/GenBank/DDBJ whole genome shotgun (WGS) entry which is preliminary data.</text>
</comment>
<feature type="domain" description="STAS" evidence="1">
    <location>
        <begin position="1"/>
        <end position="101"/>
    </location>
</feature>
<dbReference type="SUPFAM" id="SSF52091">
    <property type="entry name" value="SpoIIaa-like"/>
    <property type="match status" value="1"/>
</dbReference>
<accession>A0ABQ3AS02</accession>
<dbReference type="InterPro" id="IPR002645">
    <property type="entry name" value="STAS_dom"/>
</dbReference>
<dbReference type="PANTHER" id="PTHR35849:SF2">
    <property type="entry name" value="BLR2341 PROTEIN"/>
    <property type="match status" value="1"/>
</dbReference>
<evidence type="ECO:0000313" key="3">
    <source>
        <dbReference type="Proteomes" id="UP000619761"/>
    </source>
</evidence>
<dbReference type="Proteomes" id="UP000619761">
    <property type="component" value="Unassembled WGS sequence"/>
</dbReference>
<dbReference type="RefSeq" id="WP_189415223.1">
    <property type="nucleotide sequence ID" value="NZ_BMYZ01000001.1"/>
</dbReference>
<reference evidence="3" key="1">
    <citation type="journal article" date="2019" name="Int. J. Syst. Evol. Microbiol.">
        <title>The Global Catalogue of Microorganisms (GCM) 10K type strain sequencing project: providing services to taxonomists for standard genome sequencing and annotation.</title>
        <authorList>
            <consortium name="The Broad Institute Genomics Platform"/>
            <consortium name="The Broad Institute Genome Sequencing Center for Infectious Disease"/>
            <person name="Wu L."/>
            <person name="Ma J."/>
        </authorList>
    </citation>
    <scope>NUCLEOTIDE SEQUENCE [LARGE SCALE GENOMIC DNA]</scope>
    <source>
        <strain evidence="3">KCTC 32239</strain>
    </source>
</reference>
<proteinExistence type="predicted"/>
<dbReference type="InterPro" id="IPR036513">
    <property type="entry name" value="STAS_dom_sf"/>
</dbReference>
<evidence type="ECO:0000313" key="2">
    <source>
        <dbReference type="EMBL" id="GGY62126.1"/>
    </source>
</evidence>
<dbReference type="Pfam" id="PF01740">
    <property type="entry name" value="STAS"/>
    <property type="match status" value="1"/>
</dbReference>
<sequence>MNITRKNNKSGTIFNVDGELTIYTVSQAKQTFLDDYENFTSPVALDLRSVSEIDTAGLQLLLFLHKQLSAIGKAVHVSKSNEHVDALLKNLDVASYFTLDN</sequence>
<dbReference type="CDD" id="cd07043">
    <property type="entry name" value="STAS_anti-anti-sigma_factors"/>
    <property type="match status" value="1"/>
</dbReference>
<name>A0ABQ3AS02_9GAMM</name>
<dbReference type="Gene3D" id="3.30.750.24">
    <property type="entry name" value="STAS domain"/>
    <property type="match status" value="1"/>
</dbReference>
<evidence type="ECO:0000259" key="1">
    <source>
        <dbReference type="PROSITE" id="PS50801"/>
    </source>
</evidence>
<dbReference type="InterPro" id="IPR052746">
    <property type="entry name" value="MlaB_ABC_Transporter"/>
</dbReference>